<dbReference type="SUPFAM" id="SSF53850">
    <property type="entry name" value="Periplasmic binding protein-like II"/>
    <property type="match status" value="1"/>
</dbReference>
<dbReference type="PANTHER" id="PTHR35936:SF17">
    <property type="entry name" value="ARGININE-BINDING EXTRACELLULAR PROTEIN ARTP"/>
    <property type="match status" value="1"/>
</dbReference>
<evidence type="ECO:0000313" key="5">
    <source>
        <dbReference type="Proteomes" id="UP000678276"/>
    </source>
</evidence>
<feature type="domain" description="Solute-binding protein family 3/N-terminal" evidence="3">
    <location>
        <begin position="37"/>
        <end position="256"/>
    </location>
</feature>
<evidence type="ECO:0000259" key="3">
    <source>
        <dbReference type="SMART" id="SM00062"/>
    </source>
</evidence>
<name>A0ABS4BJZ3_9HYPH</name>
<dbReference type="EMBL" id="JAGJCF010000011">
    <property type="protein sequence ID" value="MBP0616867.1"/>
    <property type="molecule type" value="Genomic_DNA"/>
</dbReference>
<dbReference type="Pfam" id="PF00497">
    <property type="entry name" value="SBP_bac_3"/>
    <property type="match status" value="1"/>
</dbReference>
<feature type="chain" id="PRO_5045251674" evidence="2">
    <location>
        <begin position="27"/>
        <end position="276"/>
    </location>
</feature>
<reference evidence="4 5" key="1">
    <citation type="submission" date="2021-04" db="EMBL/GenBank/DDBJ databases">
        <title>Whole genome sequence of Jiella sp. KSK16Y-1.</title>
        <authorList>
            <person name="Tuo L."/>
        </authorList>
    </citation>
    <scope>NUCLEOTIDE SEQUENCE [LARGE SCALE GENOMIC DNA]</scope>
    <source>
        <strain evidence="4 5">KSK16Y-1</strain>
    </source>
</reference>
<protein>
    <submittedName>
        <fullName evidence="4">Transporter substrate-binding domain-containing protein</fullName>
    </submittedName>
</protein>
<evidence type="ECO:0000256" key="1">
    <source>
        <dbReference type="ARBA" id="ARBA00022729"/>
    </source>
</evidence>
<keyword evidence="1 2" id="KW-0732">Signal</keyword>
<dbReference type="InterPro" id="IPR001638">
    <property type="entry name" value="Solute-binding_3/MltF_N"/>
</dbReference>
<comment type="caution">
    <text evidence="4">The sequence shown here is derived from an EMBL/GenBank/DDBJ whole genome shotgun (WGS) entry which is preliminary data.</text>
</comment>
<evidence type="ECO:0000313" key="4">
    <source>
        <dbReference type="EMBL" id="MBP0616867.1"/>
    </source>
</evidence>
<dbReference type="CDD" id="cd01072">
    <property type="entry name" value="PBP2_SMa0082_like"/>
    <property type="match status" value="1"/>
</dbReference>
<organism evidence="4 5">
    <name type="scientific">Jiella mangrovi</name>
    <dbReference type="NCBI Taxonomy" id="2821407"/>
    <lineage>
        <taxon>Bacteria</taxon>
        <taxon>Pseudomonadati</taxon>
        <taxon>Pseudomonadota</taxon>
        <taxon>Alphaproteobacteria</taxon>
        <taxon>Hyphomicrobiales</taxon>
        <taxon>Aurantimonadaceae</taxon>
        <taxon>Jiella</taxon>
    </lineage>
</organism>
<evidence type="ECO:0000256" key="2">
    <source>
        <dbReference type="SAM" id="SignalP"/>
    </source>
</evidence>
<sequence>MKILNLVLAAGGLAGALAATSLPATAQTPQEIKDRGTVNIGMLVDFPPFGILNTEGKPDGYDADVAKLLAEDFGVKVNLVPVTGPNRIPYLLSNRIDFLVASLGITPERAERVDFSQPYAGIEISVVGEKGLDIPDAAALAGQSVGVARASTQDTSLTKVAPEGTNIQRFDDDASAVQALISGQVPLIGASNTVIAQIQKLRPDTYDKKFDLAQQVQGVAVKPGSDELLKEINQYLTEAKKDGKLNAIHEKWLGQPLPDFIADDTAPRVDGKPASK</sequence>
<keyword evidence="5" id="KW-1185">Reference proteome</keyword>
<dbReference type="SMART" id="SM00062">
    <property type="entry name" value="PBPb"/>
    <property type="match status" value="1"/>
</dbReference>
<dbReference type="PANTHER" id="PTHR35936">
    <property type="entry name" value="MEMBRANE-BOUND LYTIC MUREIN TRANSGLYCOSYLASE F"/>
    <property type="match status" value="1"/>
</dbReference>
<feature type="signal peptide" evidence="2">
    <location>
        <begin position="1"/>
        <end position="26"/>
    </location>
</feature>
<accession>A0ABS4BJZ3</accession>
<proteinExistence type="predicted"/>
<gene>
    <name evidence="4" type="ORF">J6595_14875</name>
</gene>
<dbReference type="Proteomes" id="UP000678276">
    <property type="component" value="Unassembled WGS sequence"/>
</dbReference>
<dbReference type="RefSeq" id="WP_209595362.1">
    <property type="nucleotide sequence ID" value="NZ_JAGJCF010000011.1"/>
</dbReference>
<dbReference type="Gene3D" id="3.40.190.10">
    <property type="entry name" value="Periplasmic binding protein-like II"/>
    <property type="match status" value="2"/>
</dbReference>